<feature type="transmembrane region" description="Helical" evidence="1">
    <location>
        <begin position="51"/>
        <end position="77"/>
    </location>
</feature>
<proteinExistence type="predicted"/>
<evidence type="ECO:0000256" key="1">
    <source>
        <dbReference type="SAM" id="Phobius"/>
    </source>
</evidence>
<keyword evidence="1" id="KW-0472">Membrane</keyword>
<keyword evidence="1" id="KW-1133">Transmembrane helix</keyword>
<sequence>MDKAFLMKLKYIFEHFDKFVLLVTTILFSIGFFCLATFLNGLEIELAFDLAFLPIYGFASILLSSVLVVSLMIPYFIGASREIIPSFRIGKFYDLSCRYFVCVAIPLFIFAVFICNGINFLWSMAGYFALQFFYVAFLLYRFRRTLSWKSKFYLKEFAALLSFFMFFSIFVTLVFAIDFIYVFEMLVDRRMESIEALYPYVGFCVGFAVVLYLPILVARGGYYNFAVTFFSVVIFLLVMVWFPDFLAKRTLRWVGSGGGVVKNYTVRMEDFGAMSLRAKEVFCNSSINCSFVISRRVCVWFSTGADLYISEISAIDARKKFCAEPQGKVFSLAKSFLVEQ</sequence>
<feature type="transmembrane region" description="Helical" evidence="1">
    <location>
        <begin position="152"/>
        <end position="177"/>
    </location>
</feature>
<feature type="transmembrane region" description="Helical" evidence="1">
    <location>
        <begin position="222"/>
        <end position="242"/>
    </location>
</feature>
<keyword evidence="1" id="KW-0812">Transmembrane</keyword>
<protein>
    <submittedName>
        <fullName evidence="2">Uncharacterized protein</fullName>
    </submittedName>
</protein>
<accession>A0ABT5I4I5</accession>
<evidence type="ECO:0000313" key="3">
    <source>
        <dbReference type="Proteomes" id="UP001221566"/>
    </source>
</evidence>
<name>A0ABT5I4I5_VOGIN</name>
<keyword evidence="3" id="KW-1185">Reference proteome</keyword>
<feature type="transmembrane region" description="Helical" evidence="1">
    <location>
        <begin position="97"/>
        <end position="114"/>
    </location>
</feature>
<organism evidence="2 3">
    <name type="scientific">Vogesella indigofera</name>
    <name type="common">Pseudomonas indigofera</name>
    <dbReference type="NCBI Taxonomy" id="45465"/>
    <lineage>
        <taxon>Bacteria</taxon>
        <taxon>Pseudomonadati</taxon>
        <taxon>Pseudomonadota</taxon>
        <taxon>Betaproteobacteria</taxon>
        <taxon>Neisseriales</taxon>
        <taxon>Chromobacteriaceae</taxon>
        <taxon>Vogesella</taxon>
    </lineage>
</organism>
<dbReference type="RefSeq" id="WP_272803213.1">
    <property type="nucleotide sequence ID" value="NZ_JAQQKY010000005.1"/>
</dbReference>
<reference evidence="2 3" key="1">
    <citation type="submission" date="2023-01" db="EMBL/GenBank/DDBJ databases">
        <title>Novel species of the genus Vogesella isolated from rivers.</title>
        <authorList>
            <person name="Lu H."/>
        </authorList>
    </citation>
    <scope>NUCLEOTIDE SEQUENCE [LARGE SCALE GENOMIC DNA]</scope>
    <source>
        <strain evidence="2 3">SH7W</strain>
    </source>
</reference>
<dbReference type="Proteomes" id="UP001221566">
    <property type="component" value="Unassembled WGS sequence"/>
</dbReference>
<feature type="transmembrane region" description="Helical" evidence="1">
    <location>
        <begin position="20"/>
        <end position="39"/>
    </location>
</feature>
<feature type="transmembrane region" description="Helical" evidence="1">
    <location>
        <begin position="120"/>
        <end position="140"/>
    </location>
</feature>
<comment type="caution">
    <text evidence="2">The sequence shown here is derived from an EMBL/GenBank/DDBJ whole genome shotgun (WGS) entry which is preliminary data.</text>
</comment>
<evidence type="ECO:0000313" key="2">
    <source>
        <dbReference type="EMBL" id="MDC7691081.1"/>
    </source>
</evidence>
<feature type="transmembrane region" description="Helical" evidence="1">
    <location>
        <begin position="197"/>
        <end position="215"/>
    </location>
</feature>
<dbReference type="EMBL" id="JAQQKY010000005">
    <property type="protein sequence ID" value="MDC7691081.1"/>
    <property type="molecule type" value="Genomic_DNA"/>
</dbReference>
<gene>
    <name evidence="2" type="ORF">PQU93_09830</name>
</gene>